<feature type="compositionally biased region" description="Basic and acidic residues" evidence="2">
    <location>
        <begin position="327"/>
        <end position="351"/>
    </location>
</feature>
<feature type="compositionally biased region" description="Basic and acidic residues" evidence="2">
    <location>
        <begin position="3746"/>
        <end position="3756"/>
    </location>
</feature>
<dbReference type="Proteomes" id="UP000071065">
    <property type="component" value="Chromosome"/>
</dbReference>
<evidence type="ECO:0000256" key="1">
    <source>
        <dbReference type="SAM" id="Coils"/>
    </source>
</evidence>
<feature type="compositionally biased region" description="Polar residues" evidence="2">
    <location>
        <begin position="1803"/>
        <end position="1818"/>
    </location>
</feature>
<protein>
    <submittedName>
        <fullName evidence="3">Uncharacterized protein</fullName>
    </submittedName>
</protein>
<feature type="compositionally biased region" description="Polar residues" evidence="2">
    <location>
        <begin position="1024"/>
        <end position="1033"/>
    </location>
</feature>
<evidence type="ECO:0000256" key="2">
    <source>
        <dbReference type="SAM" id="MobiDB-lite"/>
    </source>
</evidence>
<feature type="coiled-coil region" evidence="1">
    <location>
        <begin position="1890"/>
        <end position="1917"/>
    </location>
</feature>
<dbReference type="Gene3D" id="1.10.287.1490">
    <property type="match status" value="1"/>
</dbReference>
<dbReference type="EMBL" id="CP013251">
    <property type="protein sequence ID" value="AMO57389.1"/>
    <property type="molecule type" value="Genomic_DNA"/>
</dbReference>
<gene>
    <name evidence="3" type="ORF">EZMO1_3398</name>
</gene>
<feature type="region of interest" description="Disordered" evidence="2">
    <location>
        <begin position="840"/>
        <end position="871"/>
    </location>
</feature>
<feature type="region of interest" description="Disordered" evidence="2">
    <location>
        <begin position="288"/>
        <end position="351"/>
    </location>
</feature>
<feature type="region of interest" description="Disordered" evidence="2">
    <location>
        <begin position="3669"/>
        <end position="3703"/>
    </location>
</feature>
<dbReference type="STRING" id="570277.EZMO1_3398"/>
<reference evidence="3 4" key="1">
    <citation type="journal article" date="2016" name="Front. Microbiol.">
        <title>Genomic Insight into the Host-Endosymbiont Relationship of Endozoicomonas montiporae CL-33(T) with its Coral Host.</title>
        <authorList>
            <person name="Ding J.-Y."/>
            <person name="Shiu J.-H."/>
            <person name="Chen W.-M."/>
            <person name="Chiang Y.-R."/>
            <person name="Tang S.-L."/>
        </authorList>
    </citation>
    <scope>NUCLEOTIDE SEQUENCE [LARGE SCALE GENOMIC DNA]</scope>
    <source>
        <strain evidence="3 4">CL-33</strain>
    </source>
</reference>
<sequence>MDEWRPGWDTLDSLNVKIPRKFYGNDNNSWPRVRPVSPTRYMQSPYSTYSGSSSSTSSTMSDRSIRIHESAGPILTPPRSPSEESPGYLWPGMDSPFVMYSSDGDETLGVTEYELLRASARKFDEMQQRVLRLHKALKLPLPPPLEQMDLNAITRDRVPLGSVKLSLAMATVMREIIEEREELKKREVIKEGKTAEAFYWAIILSAELQELRKDLEAVTRFYCSRDFKPNDYFPTDLPPVVPGKFGEGESVSVYGEDAYTGPYEAAKTFAAPEPHVACIRPGEKHIGAKPGFIEDDLPPPPPAKEDSIDSLKGQLKQKQQEYEELNDEVKALRSQLESERSRADKSDEANESLRKLKLKEDKLAKKDSELNWLNKQLEKLQDANDLLENENGGLRYQNQQQKTLIDQQQSFIDQLQRTERDLRSTLTDTQSAREDLEGKADVFRNEINNQKKLLQQKTKELEDEQQSSLQAAAEAKNKLAEVNRLLDLAEQKNAALNSQIDNLKESEDSLKQQLKTTKKQLEQVEKTSEKQLADAEKRFEAGHQKTKDELSKAQQELVTQKTESDKAVRQAEEALSKVSEELGKKNEEIIALKENISIREALEESLKAQLKDIESTLKTVQQEKSVLEDSIKQLKQVVDDKERELKLQKKTSEDLLKATTDDNEKLSKEIADVKKLNKDLEEKLKDFKDVESTLKDEVKKAKQALHDRERKESIEIEHLKDDLEKQKHLLAKEQKRCLELEAAKKEMAHAKDDTDGRIAEAKAGMQESLDKANKKVVGLEQMVKDKDNLLDQSKRALAHKEQAIKDLTRKHKAQVEQYDKRIDEYDNEIYGLKERIAGLEKSKSSSQDENSALQDQLSELQSGKEKLSSQLSELQKKYDQLIDEHRKLSNSDQKTKSALSESEKTLKEAEVKALEKESALQKLQSEYKTLSDKSADQLSEAQKTIADLQGKLKTSEGELAGWKIQVDASEKELVRKVQEIKTANEALGKAEDNIRALQGQVTASQDKIKQLEDELQTSREEAGNAQQLVSEQTKAGEKNQSELEGLKAKEVALLNQLNKAETQRKEAADTIETLKKDFEKEKEQYDKRLEEKTSEYDQMKLDLEKQLAESESGKEALSKEKEADWDQQRTNLEAQIKKLQEDLLEQKTASEAERQKFITNQNALKDQLTTNIHSLKDKEDKFRQLQDQFEETQKLLNQEQEERKVVESRLNDLIAQHKEKADGYQKELNRANQLGDELTSLKEDQEALQLEKQNAEAERDQYLENLTENARTIDDLQSQIKQKNSEITALSEGEEGVGVLSGKVVALQNEVKAIKKERDQKTNDLKNALIEKTKVDQDFKQLGEHEKSLVEKYDQARRELNDQLTQRNSRVSELDTAISEISSEKEKVNKLLRETKAELETVSTQLEEQQNANAKLKSQLKDKGELNNKRSEEIDRLNMVQSKLESEKDDLQHKVDELSEKANELEALQIEFDGVKSDLNDNKSELMKQAADFEGERRTWSNEKSDLDLKIASLETEAVLANKRVEGLTKQYEQSEEAIKSLKQSYTAANDEINRLKLENEHLKNEEIRLKKELQSLQATSSEAQTALQAQYKKVSSELHLSQTALQERIKEVEQLKEDQLAVEKSKADIETRLNKELQTAHETIKEIETAANTKGKELVAKQLELASVQEEKDGIESKLNTAQERVQELQSDLDFNREQLGVKTNELSETSVKLKKAALQAREFDASLRKLEQTERNARHELEVKEAELKGLQAQLVTQIEVAKADRRKIDELISANQALELLTIRTRPLVRENSRDDETGSIDSGYSSDTDGSPDSVNPPEFDLLVQELKNFDAGRSDYLVPSDHQDQLKISLFEAGTALDEERDRIEKESQLYHYQSDELPSQSGKRQRIIEALTRCRNKIEAAKNKYNSTDSESASSMVIDEYLKMVDSKTEMFKAEQRVFESARERVAEHRFDADTKPYESLVENDSDRPNELATRVLTKVRHLQQHSSDTNIRQELDGYAAASLVQSACSTLKNQFQEKIQKLKVQSQDEQDEKALAGLLAYKEALNRMLPGRLPLELARALSPNSRRYLEKQVADTAVALESILDQNTAEHEAEFAPPDDNDPRGISGKRLALSLLDKPEFARDVLSFLNSARKAQSGIEKTWYQYPAASSAWLRDMRQKHGLIDVPTFSELYDACDFDLKKRKASRLVSASVAASEGNFASKKHTTKRQKLIDQVKGCQVEEGKLLGTPEAFRGQSNDGSKLVAHPHREVLDCFKQGTKSQLLDTTSGVPKDIGSYRVYDIGQNTNALFNTFFDGAGDAVVRQSHVTGTRYMQLHNEKCTPPLVFEEKRNKWQVNMANAIWTVDPSLLLDNPKLKIPFEHDAGKQSVQRDWIPVRDEKGNTGILLLQKTKKQPQYFLYEVDSSGELIPRSISDDPVKELQQARFLSQVTKLRPDKRVDVPTEKQTAVKAVLGTHRGWLPKNCEAQAHQLYVSCRTGDAVKAPMETVDASGDLETLTIALNPLRNIIKTKREQEKKSAATLKEYDPERYASFNVDATFNLAGDAFISACQKRFKQQDDPVLKDLAAEQAEFRQGVFKPLSVFQGCELKPGSIASSVDGEPLEGSPRYVLGKLDHVMKVNRDHCTRLGEQMAVLRQTIVQQVSAADLNTFKHYSERQILDQVVAGFENGRLPANCNHGQFANQVANLMLAENDLAQTQHILGRQEGLKRDLKQLAADAPLMIDDKGGDRAAYESRCRKINLAMANCATAQDNIHRSLERYGGTPLTTDVIAKLSFERRAGTVLRENQIEEVDAALQQLTNCMAEDAEDKTMSRVSHKGTGWGKSTILKILTAHAAKLAEGQKDCSVIVCAPVTNQAELDIDLSRFYASKGKVYQRLDLEKDFVKPDQAWWTEETLIKIENIVLGLAPDVPEEDRYKVLEKEGKAPVGISVKDVQILKHLLNALESKGKIETLEPYEQKVVDHLHFIFSVLADSPTFIDEWVSLVIPYRKDDPQLILDATKNALGALPHYELTMDKVIQSHDEYVMSCRRRHVLCATAGTTQALAVMARADNPEDIKALAHTDPYTTQQRFNFWMSKAEPIFVKDPANTNRPELLKQIVSKVGTERSLLVFDGTESGKNTVEKAKAFYEDMKTARKAFDPAGAQKARGMLFYNPQKEMQQFIDGDPRYGQENGATVLPEEEAMMRQEGGAGKDVYFTLEQSEGTNAPQAGPEKPQGSSVGVYIGLIEQGKQGRMDAAAQQVGRLMRSSTPTSLQKLIVPVDMDAVASQCPDSPEKKELIRLTGELEVARQKLVGYTGANQENLNDVQKALVNSPLDVGDSIEEEKKIRSDNKRTPHLIKAELEKSFERRMQQQLDHLKTVDWSRAGIRGDFANDLAKLKELSCKAKAVWVKVAFDTMGSREHNDDTERYEKLLDQAQVRSHVSRQFGKEYEWLQAGCDGVCENLNFSDGVTQQLGGEREQHTILQSFRETTQKLMQKSARRVPDNVIEKSEVAGLVKPEYATQQIERCVKEIESKGLEQVVTDPLKKVRRELYEKSIEARQVLIGRVNELIKAVTQDGKSTKQYIYNLEGLRKIREQALKEITKFRLVLDGEATPKDSQDDLAINLESEMRSRYEQLMDAVTSISVSTKMEPGISKDILADVTKACSKFVKNSNHKLQYYSTNHGKEAARRHEEQVAAGQTSANKKPKKEAGSTAFKASPDPSVSLIVWKTTATKAKPSEVRTFDKDYTFTDMLFGSSEATTERVPRERPVSRGGQFPKSTYLSRKSRLKSASSPDLSGKYDSEKEVRELIGVACRLKKEQKDDEAIRTFCAKPDAPLFKQCLMEWKQLALKKMEGFYGELQDESKAEVDFMTRQSKLMQQFTVKEQ</sequence>
<feature type="region of interest" description="Disordered" evidence="2">
    <location>
        <begin position="1013"/>
        <end position="1043"/>
    </location>
</feature>
<feature type="compositionally biased region" description="Basic and acidic residues" evidence="2">
    <location>
        <begin position="540"/>
        <end position="551"/>
    </location>
</feature>
<keyword evidence="1" id="KW-0175">Coiled coil</keyword>
<feature type="region of interest" description="Disordered" evidence="2">
    <location>
        <begin position="540"/>
        <end position="565"/>
    </location>
</feature>
<accession>A0A142BF63</accession>
<proteinExistence type="predicted"/>
<feature type="region of interest" description="Disordered" evidence="2">
    <location>
        <begin position="1794"/>
        <end position="1823"/>
    </location>
</feature>
<dbReference type="SUPFAM" id="SSF57997">
    <property type="entry name" value="Tropomyosin"/>
    <property type="match status" value="2"/>
</dbReference>
<feature type="coiled-coil region" evidence="1">
    <location>
        <begin position="1631"/>
        <end position="1756"/>
    </location>
</feature>
<feature type="region of interest" description="Disordered" evidence="2">
    <location>
        <begin position="3744"/>
        <end position="3785"/>
    </location>
</feature>
<evidence type="ECO:0000313" key="4">
    <source>
        <dbReference type="Proteomes" id="UP000071065"/>
    </source>
</evidence>
<dbReference type="PANTHER" id="PTHR23159">
    <property type="entry name" value="CENTROSOMAL PROTEIN 2"/>
    <property type="match status" value="1"/>
</dbReference>
<feature type="compositionally biased region" description="Basic and acidic residues" evidence="2">
    <location>
        <begin position="1013"/>
        <end position="1022"/>
    </location>
</feature>
<feature type="compositionally biased region" description="Low complexity" evidence="2">
    <location>
        <begin position="44"/>
        <end position="62"/>
    </location>
</feature>
<organism evidence="3 4">
    <name type="scientific">Endozoicomonas montiporae CL-33</name>
    <dbReference type="NCBI Taxonomy" id="570277"/>
    <lineage>
        <taxon>Bacteria</taxon>
        <taxon>Pseudomonadati</taxon>
        <taxon>Pseudomonadota</taxon>
        <taxon>Gammaproteobacteria</taxon>
        <taxon>Oceanospirillales</taxon>
        <taxon>Endozoicomonadaceae</taxon>
        <taxon>Endozoicomonas</taxon>
    </lineage>
</organism>
<dbReference type="PANTHER" id="PTHR23159:SF31">
    <property type="entry name" value="CENTROSOME-ASSOCIATED PROTEIN CEP250 ISOFORM X1"/>
    <property type="match status" value="1"/>
</dbReference>
<feature type="compositionally biased region" description="Polar residues" evidence="2">
    <location>
        <begin position="844"/>
        <end position="861"/>
    </location>
</feature>
<feature type="compositionally biased region" description="Basic and acidic residues" evidence="2">
    <location>
        <begin position="3669"/>
        <end position="3680"/>
    </location>
</feature>
<dbReference type="PATRIC" id="fig|570277.3.peg.3655"/>
<feature type="region of interest" description="Disordered" evidence="2">
    <location>
        <begin position="885"/>
        <end position="908"/>
    </location>
</feature>
<feature type="compositionally biased region" description="Polar residues" evidence="2">
    <location>
        <begin position="552"/>
        <end position="561"/>
    </location>
</feature>
<evidence type="ECO:0000313" key="3">
    <source>
        <dbReference type="EMBL" id="AMO57389.1"/>
    </source>
</evidence>
<dbReference type="KEGG" id="emp:EZMO1_3398"/>
<feature type="region of interest" description="Disordered" evidence="2">
    <location>
        <begin position="1076"/>
        <end position="1096"/>
    </location>
</feature>
<feature type="region of interest" description="Disordered" evidence="2">
    <location>
        <begin position="41"/>
        <end position="63"/>
    </location>
</feature>
<feature type="compositionally biased region" description="Basic and acidic residues" evidence="2">
    <location>
        <begin position="1034"/>
        <end position="1043"/>
    </location>
</feature>
<name>A0A142BF63_9GAMM</name>